<dbReference type="AlphaFoldDB" id="A0A1I1NG03"/>
<dbReference type="OrthoDB" id="1912904at2"/>
<keyword evidence="1" id="KW-0175">Coiled coil</keyword>
<evidence type="ECO:0000313" key="2">
    <source>
        <dbReference type="EMBL" id="SFC96559.1"/>
    </source>
</evidence>
<evidence type="ECO:0000256" key="1">
    <source>
        <dbReference type="SAM" id="Coils"/>
    </source>
</evidence>
<reference evidence="2 3" key="1">
    <citation type="submission" date="2016-10" db="EMBL/GenBank/DDBJ databases">
        <authorList>
            <person name="de Groot N.N."/>
        </authorList>
    </citation>
    <scope>NUCLEOTIDE SEQUENCE [LARGE SCALE GENOMIC DNA]</scope>
    <source>
        <strain evidence="2 3">DSM 12992</strain>
    </source>
</reference>
<gene>
    <name evidence="2" type="ORF">SAMN05421842_11538</name>
</gene>
<proteinExistence type="predicted"/>
<keyword evidence="3" id="KW-1185">Reference proteome</keyword>
<organism evidence="2 3">
    <name type="scientific">Clostridium uliginosum</name>
    <dbReference type="NCBI Taxonomy" id="119641"/>
    <lineage>
        <taxon>Bacteria</taxon>
        <taxon>Bacillati</taxon>
        <taxon>Bacillota</taxon>
        <taxon>Clostridia</taxon>
        <taxon>Eubacteriales</taxon>
        <taxon>Clostridiaceae</taxon>
        <taxon>Clostridium</taxon>
    </lineage>
</organism>
<dbReference type="EMBL" id="FOMG01000015">
    <property type="protein sequence ID" value="SFC96559.1"/>
    <property type="molecule type" value="Genomic_DNA"/>
</dbReference>
<dbReference type="NCBIfam" id="NF045650">
    <property type="entry name" value="CD1247_Nterm"/>
    <property type="match status" value="1"/>
</dbReference>
<feature type="coiled-coil region" evidence="1">
    <location>
        <begin position="1"/>
        <end position="68"/>
    </location>
</feature>
<dbReference type="InterPro" id="IPR054688">
    <property type="entry name" value="CD1247_N"/>
</dbReference>
<sequence length="122" mass="14078">MEELKSQIEDLKLNLSNVETKEYKSCFTSLVSILEAMNDKLEELTVNQETMEENIKFMDNDLTDIQDELFEEVSIDELSDMEQEYTEVSCCHCGNTIFAEQSTLKNNSEIPCPYCNKNIKAN</sequence>
<dbReference type="STRING" id="119641.SAMN05421842_11538"/>
<dbReference type="RefSeq" id="WP_090091613.1">
    <property type="nucleotide sequence ID" value="NZ_FOMG01000015.1"/>
</dbReference>
<evidence type="ECO:0000313" key="3">
    <source>
        <dbReference type="Proteomes" id="UP000199263"/>
    </source>
</evidence>
<accession>A0A1I1NG03</accession>
<protein>
    <submittedName>
        <fullName evidence="2">Uncharacterized protein</fullName>
    </submittedName>
</protein>
<dbReference type="Proteomes" id="UP000199263">
    <property type="component" value="Unassembled WGS sequence"/>
</dbReference>
<name>A0A1I1NG03_9CLOT</name>